<dbReference type="Proteomes" id="UP001162992">
    <property type="component" value="Chromosome 7"/>
</dbReference>
<dbReference type="EMBL" id="CM055098">
    <property type="protein sequence ID" value="KAJ7550755.1"/>
    <property type="molecule type" value="Genomic_DNA"/>
</dbReference>
<gene>
    <name evidence="1" type="ORF">O6H91_07G116600</name>
</gene>
<reference evidence="2" key="1">
    <citation type="journal article" date="2024" name="Proc. Natl. Acad. Sci. U.S.A.">
        <title>Extraordinary preservation of gene collinearity over three hundred million years revealed in homosporous lycophytes.</title>
        <authorList>
            <person name="Li C."/>
            <person name="Wickell D."/>
            <person name="Kuo L.Y."/>
            <person name="Chen X."/>
            <person name="Nie B."/>
            <person name="Liao X."/>
            <person name="Peng D."/>
            <person name="Ji J."/>
            <person name="Jenkins J."/>
            <person name="Williams M."/>
            <person name="Shu S."/>
            <person name="Plott C."/>
            <person name="Barry K."/>
            <person name="Rajasekar S."/>
            <person name="Grimwood J."/>
            <person name="Han X."/>
            <person name="Sun S."/>
            <person name="Hou Z."/>
            <person name="He W."/>
            <person name="Dai G."/>
            <person name="Sun C."/>
            <person name="Schmutz J."/>
            <person name="Leebens-Mack J.H."/>
            <person name="Li F.W."/>
            <person name="Wang L."/>
        </authorList>
    </citation>
    <scope>NUCLEOTIDE SEQUENCE [LARGE SCALE GENOMIC DNA]</scope>
    <source>
        <strain evidence="2">cv. PW_Plant_1</strain>
    </source>
</reference>
<proteinExistence type="predicted"/>
<evidence type="ECO:0000313" key="2">
    <source>
        <dbReference type="Proteomes" id="UP001162992"/>
    </source>
</evidence>
<protein>
    <submittedName>
        <fullName evidence="1">Uncharacterized protein</fullName>
    </submittedName>
</protein>
<organism evidence="1 2">
    <name type="scientific">Diphasiastrum complanatum</name>
    <name type="common">Issler's clubmoss</name>
    <name type="synonym">Lycopodium complanatum</name>
    <dbReference type="NCBI Taxonomy" id="34168"/>
    <lineage>
        <taxon>Eukaryota</taxon>
        <taxon>Viridiplantae</taxon>
        <taxon>Streptophyta</taxon>
        <taxon>Embryophyta</taxon>
        <taxon>Tracheophyta</taxon>
        <taxon>Lycopodiopsida</taxon>
        <taxon>Lycopodiales</taxon>
        <taxon>Lycopodiaceae</taxon>
        <taxon>Lycopodioideae</taxon>
        <taxon>Diphasiastrum</taxon>
    </lineage>
</organism>
<evidence type="ECO:0000313" key="1">
    <source>
        <dbReference type="EMBL" id="KAJ7550755.1"/>
    </source>
</evidence>
<accession>A0ACC2D930</accession>
<sequence>MSGLLVVAGSDLSMSDLDGGAISARIDLNLNLAPPWSPDFLGLGSGSGEDLRVDENQGHSSRRILPRFGPGIHGVFLDLHHDQESQPDQSAFAQVRGISSISSSPSHEQVIPSIRSMQTQSVHARNPVPTQAYSQETVEQLHEGFYEQTEAGNVLPFGQESLENYLIRPPIRHGFRRYMRPVAGVEVERLEFTPTRLEETVDIGSPMARLVDSTKDFDTKEGSSNAGKEVETSSAGSFDCNVCLDMAVEPVLTSCGHLFCWPCLYKWLYIHSEDEECPVCKGAVAESDIIPIYGRGCKTTSVSQSAAANESDLVPPRPHARRTESLRQRLGSWISSWEWERERMGEVEREDSRGFMWRSNEVLRMRRAFHFLQENVEGTLHTRVRTRRRMAERRERFRAPAVEGTSNGPLHHTRGGIHDVLHRRVARRLSEHLQDDVVRRLARNRTQTEDRLALIRARFLNLTGSEDSQRAVSAAISGQDGFNIPSVISNFSSAQIAHGPSGISIPEETTFVHVADTRRQIYDETRDQFSGRERVGISMTQTGEAHSIRPSGYADVEAESSHGRKRRRLN</sequence>
<comment type="caution">
    <text evidence="1">The sequence shown here is derived from an EMBL/GenBank/DDBJ whole genome shotgun (WGS) entry which is preliminary data.</text>
</comment>
<name>A0ACC2D930_DIPCM</name>
<keyword evidence="2" id="KW-1185">Reference proteome</keyword>